<dbReference type="Proteomes" id="UP001433088">
    <property type="component" value="Unassembled WGS sequence"/>
</dbReference>
<protein>
    <recommendedName>
        <fullName evidence="3">DUF2953 domain-containing protein</fullName>
    </recommendedName>
</protein>
<evidence type="ECO:0008006" key="3">
    <source>
        <dbReference type="Google" id="ProtNLM"/>
    </source>
</evidence>
<dbReference type="EMBL" id="JBBMEU010000035">
    <property type="protein sequence ID" value="MEQ2422484.1"/>
    <property type="molecule type" value="Genomic_DNA"/>
</dbReference>
<comment type="caution">
    <text evidence="1">The sequence shown here is derived from an EMBL/GenBank/DDBJ whole genome shotgun (WGS) entry which is preliminary data.</text>
</comment>
<evidence type="ECO:0000313" key="1">
    <source>
        <dbReference type="EMBL" id="MEQ2422484.1"/>
    </source>
</evidence>
<name>A0ABV1CWG5_9FIRM</name>
<keyword evidence="2" id="KW-1185">Reference proteome</keyword>
<gene>
    <name evidence="1" type="ORF">WMO23_07025</name>
</gene>
<evidence type="ECO:0000313" key="2">
    <source>
        <dbReference type="Proteomes" id="UP001433088"/>
    </source>
</evidence>
<sequence length="248" mass="28014">MAIIVILAILFSCILLILCLPVSYALTIHIGTPFHIEGQGRWGRKLADASWSYTLGEEPHHELHMCWKRSLAVKESVEPPLPTAEEEEKAWDELEKESQRLTYEDLLRQEGPDAPAQSDAKEAKKKKPPIRRFLASFFNADFLAAFFTWLSRLLGHGQIRRFTLTGIVGLPEPHETGMLAGALYAICPGSVTDLQFNFVEEQYDCTVRASGRLYPAVLLLFTAAFAASRPVRRLWAEWHAVNKEEQHG</sequence>
<proteinExistence type="predicted"/>
<dbReference type="RefSeq" id="WP_292108388.1">
    <property type="nucleotide sequence ID" value="NZ_JBBMEU010000035.1"/>
</dbReference>
<reference evidence="1 2" key="1">
    <citation type="submission" date="2024-03" db="EMBL/GenBank/DDBJ databases">
        <title>Human intestinal bacterial collection.</title>
        <authorList>
            <person name="Pauvert C."/>
            <person name="Hitch T.C.A."/>
            <person name="Clavel T."/>
        </authorList>
    </citation>
    <scope>NUCLEOTIDE SEQUENCE [LARGE SCALE GENOMIC DNA]</scope>
    <source>
        <strain evidence="1 2">CLA-AA-H81</strain>
    </source>
</reference>
<accession>A0ABV1CWG5</accession>
<organism evidence="1 2">
    <name type="scientific">Megasphaera intestinihominis</name>
    <dbReference type="NCBI Taxonomy" id="3133159"/>
    <lineage>
        <taxon>Bacteria</taxon>
        <taxon>Bacillati</taxon>
        <taxon>Bacillota</taxon>
        <taxon>Negativicutes</taxon>
        <taxon>Veillonellales</taxon>
        <taxon>Veillonellaceae</taxon>
        <taxon>Megasphaera</taxon>
    </lineage>
</organism>